<dbReference type="RefSeq" id="WP_185272961.1">
    <property type="nucleotide sequence ID" value="NZ_CP055156.1"/>
</dbReference>
<evidence type="ECO:0000259" key="1">
    <source>
        <dbReference type="Pfam" id="PF07883"/>
    </source>
</evidence>
<dbReference type="AlphaFoldDB" id="A0A7G7G4U6"/>
<evidence type="ECO:0000313" key="3">
    <source>
        <dbReference type="Proteomes" id="UP000515237"/>
    </source>
</evidence>
<evidence type="ECO:0000313" key="2">
    <source>
        <dbReference type="EMBL" id="QNF32180.1"/>
    </source>
</evidence>
<dbReference type="Gene3D" id="2.60.120.10">
    <property type="entry name" value="Jelly Rolls"/>
    <property type="match status" value="1"/>
</dbReference>
<dbReference type="InterPro" id="IPR013096">
    <property type="entry name" value="Cupin_2"/>
</dbReference>
<gene>
    <name evidence="2" type="ORF">HUW51_05350</name>
</gene>
<feature type="domain" description="Cupin type-2" evidence="1">
    <location>
        <begin position="34"/>
        <end position="101"/>
    </location>
</feature>
<organism evidence="2 3">
    <name type="scientific">Adhaeribacter swui</name>
    <dbReference type="NCBI Taxonomy" id="2086471"/>
    <lineage>
        <taxon>Bacteria</taxon>
        <taxon>Pseudomonadati</taxon>
        <taxon>Bacteroidota</taxon>
        <taxon>Cytophagia</taxon>
        <taxon>Cytophagales</taxon>
        <taxon>Hymenobacteraceae</taxon>
        <taxon>Adhaeribacter</taxon>
    </lineage>
</organism>
<dbReference type="Pfam" id="PF07883">
    <property type="entry name" value="Cupin_2"/>
    <property type="match status" value="1"/>
</dbReference>
<protein>
    <submittedName>
        <fullName evidence="2">Cupin domain-containing protein</fullName>
    </submittedName>
</protein>
<dbReference type="InterPro" id="IPR014710">
    <property type="entry name" value="RmlC-like_jellyroll"/>
</dbReference>
<dbReference type="InterPro" id="IPR011051">
    <property type="entry name" value="RmlC_Cupin_sf"/>
</dbReference>
<sequence>MQTLTRTITNPLIKDEVTFLKTSAETRGAYTLVEVKLAPGGGVPLHYHNSYRETFACVAGELSIQCQKDVVRLQSGQSAVAEANTLHRFFNQSPEPCRFLCRIEPGNPGFEQLLQINYGLARDGKTNAKGMPKGLLNLAYVLSLGETRLPGLLSVLGAFFKILARRAVKKGIAAQLQQQYVRF</sequence>
<dbReference type="PANTHER" id="PTHR36440:SF1">
    <property type="entry name" value="PUTATIVE (AFU_ORTHOLOGUE AFUA_8G07350)-RELATED"/>
    <property type="match status" value="1"/>
</dbReference>
<proteinExistence type="predicted"/>
<dbReference type="KEGG" id="aswu:HUW51_05350"/>
<dbReference type="SUPFAM" id="SSF51182">
    <property type="entry name" value="RmlC-like cupins"/>
    <property type="match status" value="1"/>
</dbReference>
<name>A0A7G7G4U6_9BACT</name>
<dbReference type="PANTHER" id="PTHR36440">
    <property type="entry name" value="PUTATIVE (AFU_ORTHOLOGUE AFUA_8G07350)-RELATED"/>
    <property type="match status" value="1"/>
</dbReference>
<accession>A0A7G7G4U6</accession>
<keyword evidence="3" id="KW-1185">Reference proteome</keyword>
<dbReference type="InterPro" id="IPR053146">
    <property type="entry name" value="QDO-like"/>
</dbReference>
<dbReference type="Proteomes" id="UP000515237">
    <property type="component" value="Chromosome"/>
</dbReference>
<reference evidence="2 3" key="1">
    <citation type="journal article" date="2018" name="Int. J. Syst. Evol. Microbiol.">
        <title>Adhaeribacter swui sp. nov., isolated from wet mud.</title>
        <authorList>
            <person name="Kim D.U."/>
            <person name="Kim K.W."/>
            <person name="Kang M.S."/>
            <person name="Kim J.Y."/>
            <person name="Jang J.H."/>
            <person name="Kim M.K."/>
        </authorList>
    </citation>
    <scope>NUCLEOTIDE SEQUENCE [LARGE SCALE GENOMIC DNA]</scope>
    <source>
        <strain evidence="2 3">KCTC 52873</strain>
    </source>
</reference>
<dbReference type="EMBL" id="CP055156">
    <property type="protein sequence ID" value="QNF32180.1"/>
    <property type="molecule type" value="Genomic_DNA"/>
</dbReference>